<name>A0A1F7U8D3_9BACT</name>
<evidence type="ECO:0000313" key="1">
    <source>
        <dbReference type="EMBL" id="OGL74530.1"/>
    </source>
</evidence>
<evidence type="ECO:0000313" key="2">
    <source>
        <dbReference type="Proteomes" id="UP000177088"/>
    </source>
</evidence>
<gene>
    <name evidence="1" type="ORF">A3C96_00355</name>
</gene>
<sequence>MGPEQEKRLRIYLQDVELTISRALAIIDGGEVELLTCQPPWAVFQVRPVSRRHLDAITLALSQESSLRRFGVQPRDVNSFAQSSLIRISVAYPPPANEEDSASDFNFSSGGSS</sequence>
<protein>
    <submittedName>
        <fullName evidence="1">Uncharacterized protein</fullName>
    </submittedName>
</protein>
<accession>A0A1F7U8D3</accession>
<dbReference type="AlphaFoldDB" id="A0A1F7U8D3"/>
<proteinExistence type="predicted"/>
<dbReference type="Proteomes" id="UP000177088">
    <property type="component" value="Unassembled WGS sequence"/>
</dbReference>
<dbReference type="EMBL" id="MGEA01000019">
    <property type="protein sequence ID" value="OGL74530.1"/>
    <property type="molecule type" value="Genomic_DNA"/>
</dbReference>
<reference evidence="1 2" key="1">
    <citation type="journal article" date="2016" name="Nat. Commun.">
        <title>Thousands of microbial genomes shed light on interconnected biogeochemical processes in an aquifer system.</title>
        <authorList>
            <person name="Anantharaman K."/>
            <person name="Brown C.T."/>
            <person name="Hug L.A."/>
            <person name="Sharon I."/>
            <person name="Castelle C.J."/>
            <person name="Probst A.J."/>
            <person name="Thomas B.C."/>
            <person name="Singh A."/>
            <person name="Wilkins M.J."/>
            <person name="Karaoz U."/>
            <person name="Brodie E.L."/>
            <person name="Williams K.H."/>
            <person name="Hubbard S.S."/>
            <person name="Banfield J.F."/>
        </authorList>
    </citation>
    <scope>NUCLEOTIDE SEQUENCE [LARGE SCALE GENOMIC DNA]</scope>
</reference>
<organism evidence="1 2">
    <name type="scientific">Candidatus Uhrbacteria bacterium RIFCSPHIGHO2_02_FULL_60_10</name>
    <dbReference type="NCBI Taxonomy" id="1802392"/>
    <lineage>
        <taxon>Bacteria</taxon>
        <taxon>Candidatus Uhriibacteriota</taxon>
    </lineage>
</organism>
<comment type="caution">
    <text evidence="1">The sequence shown here is derived from an EMBL/GenBank/DDBJ whole genome shotgun (WGS) entry which is preliminary data.</text>
</comment>